<evidence type="ECO:0000313" key="1">
    <source>
        <dbReference type="EMBL" id="MBT1696679.1"/>
    </source>
</evidence>
<evidence type="ECO:0000313" key="2">
    <source>
        <dbReference type="Proteomes" id="UP001319200"/>
    </source>
</evidence>
<dbReference type="InterPro" id="IPR017026">
    <property type="entry name" value="ImuA"/>
</dbReference>
<proteinExistence type="predicted"/>
<keyword evidence="2" id="KW-1185">Reference proteome</keyword>
<sequence length="245" mass="26652">MAALVSNKVDMRSQLQNEILLLQGFRPLNSAAVDLGLGPVKDAFPNASFPLGAVHEFLSPTAENAAVTSGFIAGLLAPLMRSGGTSLWISTSRTLFPPALKNFGIAPDQFIFIDVKREKDALWAMDEALKCGALAAVVGEVHDLSFTASRRLQLAVEQSRATGFVLRRGAGNVGTTACVTRWKITSLASEPIDDLPGVGFPHWQVELLRVRNGRPGAWNLMWERGAFRPVYKLPPFFHEQKKKAG</sequence>
<dbReference type="Gene3D" id="3.40.50.300">
    <property type="entry name" value="P-loop containing nucleotide triphosphate hydrolases"/>
    <property type="match status" value="1"/>
</dbReference>
<dbReference type="AlphaFoldDB" id="A0AAP2DJJ7"/>
<gene>
    <name evidence="1" type="ORF">KK083_07330</name>
</gene>
<protein>
    <submittedName>
        <fullName evidence="1">Error-prone repair protein ImuA</fullName>
    </submittedName>
</protein>
<dbReference type="InterPro" id="IPR027417">
    <property type="entry name" value="P-loop_NTPase"/>
</dbReference>
<dbReference type="EMBL" id="JAHESF010000005">
    <property type="protein sequence ID" value="MBT1696679.1"/>
    <property type="molecule type" value="Genomic_DNA"/>
</dbReference>
<dbReference type="SUPFAM" id="SSF52540">
    <property type="entry name" value="P-loop containing nucleoside triphosphate hydrolases"/>
    <property type="match status" value="1"/>
</dbReference>
<organism evidence="1 2">
    <name type="scientific">Chryseosolibacter histidini</name>
    <dbReference type="NCBI Taxonomy" id="2782349"/>
    <lineage>
        <taxon>Bacteria</taxon>
        <taxon>Pseudomonadati</taxon>
        <taxon>Bacteroidota</taxon>
        <taxon>Cytophagia</taxon>
        <taxon>Cytophagales</taxon>
        <taxon>Chryseotaleaceae</taxon>
        <taxon>Chryseosolibacter</taxon>
    </lineage>
</organism>
<name>A0AAP2DJJ7_9BACT</name>
<comment type="caution">
    <text evidence="1">The sequence shown here is derived from an EMBL/GenBank/DDBJ whole genome shotgun (WGS) entry which is preliminary data.</text>
</comment>
<dbReference type="PIRSF" id="PIRSF034285">
    <property type="entry name" value="UCP034285"/>
    <property type="match status" value="1"/>
</dbReference>
<reference evidence="1 2" key="1">
    <citation type="submission" date="2021-05" db="EMBL/GenBank/DDBJ databases">
        <title>A Polyphasic approach of four new species of the genus Ohtaekwangia: Ohtaekwangia histidinii sp. nov., Ohtaekwangia cretensis sp. nov., Ohtaekwangia indiensis sp. nov., Ohtaekwangia reichenbachii sp. nov. from diverse environment.</title>
        <authorList>
            <person name="Octaviana S."/>
        </authorList>
    </citation>
    <scope>NUCLEOTIDE SEQUENCE [LARGE SCALE GENOMIC DNA]</scope>
    <source>
        <strain evidence="1 2">PWU4</strain>
    </source>
</reference>
<dbReference type="Proteomes" id="UP001319200">
    <property type="component" value="Unassembled WGS sequence"/>
</dbReference>
<accession>A0AAP2DJJ7</accession>